<dbReference type="EC" id="7.3.2.6" evidence="8"/>
<comment type="function">
    <text evidence="13">Part of the ABC transporter complex XacGHIJK involved in the uptake of xylose and arabinose. Responsible for energy coupling to the transport system.</text>
</comment>
<dbReference type="STRING" id="1227500.C494_19852"/>
<accession>L9W1R8</accession>
<dbReference type="eggNOG" id="arCOG00177">
    <property type="taxonomic scope" value="Archaea"/>
</dbReference>
<evidence type="ECO:0000256" key="11">
    <source>
        <dbReference type="ARBA" id="ARBA00050355"/>
    </source>
</evidence>
<dbReference type="GO" id="GO:1901238">
    <property type="term" value="F:ABC-type tungstate transporter activity"/>
    <property type="evidence" value="ECO:0007669"/>
    <property type="project" value="UniProtKB-EC"/>
</dbReference>
<dbReference type="AlphaFoldDB" id="L9W1R8"/>
<evidence type="ECO:0000256" key="12">
    <source>
        <dbReference type="ARBA" id="ARBA00051890"/>
    </source>
</evidence>
<comment type="catalytic activity">
    <reaction evidence="10">
        <text>tungstate(in) + ATP + H2O = tungstate(out) + ADP + phosphate + H(+)</text>
        <dbReference type="Rhea" id="RHEA:35027"/>
        <dbReference type="ChEBI" id="CHEBI:15377"/>
        <dbReference type="ChEBI" id="CHEBI:15378"/>
        <dbReference type="ChEBI" id="CHEBI:30616"/>
        <dbReference type="ChEBI" id="CHEBI:43474"/>
        <dbReference type="ChEBI" id="CHEBI:46502"/>
        <dbReference type="ChEBI" id="CHEBI:456216"/>
        <dbReference type="EC" id="7.3.2.6"/>
    </reaction>
</comment>
<dbReference type="PATRIC" id="fig|1227500.6.peg.4012"/>
<comment type="similarity">
    <text evidence="14">Belongs to the ABC transporter superfamily. Carbohydrate uptake transporter-1 (CUT1) (TC 3.A.1.1) family.</text>
</comment>
<evidence type="ECO:0000256" key="13">
    <source>
        <dbReference type="ARBA" id="ARBA00053454"/>
    </source>
</evidence>
<evidence type="ECO:0000256" key="4">
    <source>
        <dbReference type="ARBA" id="ARBA00022741"/>
    </source>
</evidence>
<dbReference type="InterPro" id="IPR013611">
    <property type="entry name" value="Transp-assoc_OB_typ2"/>
</dbReference>
<evidence type="ECO:0000256" key="10">
    <source>
        <dbReference type="ARBA" id="ARBA00047936"/>
    </source>
</evidence>
<evidence type="ECO:0000256" key="2">
    <source>
        <dbReference type="ARBA" id="ARBA00022448"/>
    </source>
</evidence>
<dbReference type="PROSITE" id="PS00211">
    <property type="entry name" value="ABC_TRANSPORTER_1"/>
    <property type="match status" value="1"/>
</dbReference>
<evidence type="ECO:0000256" key="14">
    <source>
        <dbReference type="ARBA" id="ARBA00061029"/>
    </source>
</evidence>
<dbReference type="Pfam" id="PF08402">
    <property type="entry name" value="TOBE_2"/>
    <property type="match status" value="1"/>
</dbReference>
<dbReference type="Pfam" id="PF00005">
    <property type="entry name" value="ABC_tran"/>
    <property type="match status" value="1"/>
</dbReference>
<evidence type="ECO:0000256" key="1">
    <source>
        <dbReference type="ARBA" id="ARBA00004202"/>
    </source>
</evidence>
<keyword evidence="3" id="KW-0500">Molybdenum</keyword>
<gene>
    <name evidence="19" type="ORF">C494_19852</name>
</gene>
<feature type="region of interest" description="Disordered" evidence="17">
    <location>
        <begin position="1"/>
        <end position="24"/>
    </location>
</feature>
<protein>
    <recommendedName>
        <fullName evidence="9">Molybdate/tungstate import ATP-binding protein WtpC</fullName>
        <ecNumber evidence="8">7.3.2.6</ecNumber>
        <ecNumber evidence="16">7.5.2.13</ecNumber>
    </recommendedName>
</protein>
<evidence type="ECO:0000313" key="20">
    <source>
        <dbReference type="Proteomes" id="UP000011690"/>
    </source>
</evidence>
<comment type="subunit">
    <text evidence="7">The complex is composed of two ATP-binding proteins (WtpC), two transmembrane proteins (WtpB) and a solute-binding protein (WtpA).</text>
</comment>
<dbReference type="GO" id="GO:0005524">
    <property type="term" value="F:ATP binding"/>
    <property type="evidence" value="ECO:0007669"/>
    <property type="project" value="UniProtKB-KW"/>
</dbReference>
<keyword evidence="20" id="KW-1185">Reference proteome</keyword>
<proteinExistence type="inferred from homology"/>
<dbReference type="PROSITE" id="PS50893">
    <property type="entry name" value="ABC_TRANSPORTER_2"/>
    <property type="match status" value="1"/>
</dbReference>
<feature type="domain" description="ABC transporter" evidence="18">
    <location>
        <begin position="29"/>
        <end position="260"/>
    </location>
</feature>
<comment type="catalytic activity">
    <reaction evidence="12">
        <text>L-arabinose(out) + ATP + H2O = L-arabinose(in) + ADP + phosphate + H(+)</text>
        <dbReference type="Rhea" id="RHEA:30007"/>
        <dbReference type="ChEBI" id="CHEBI:15377"/>
        <dbReference type="ChEBI" id="CHEBI:15378"/>
        <dbReference type="ChEBI" id="CHEBI:17535"/>
        <dbReference type="ChEBI" id="CHEBI:30616"/>
        <dbReference type="ChEBI" id="CHEBI:43474"/>
        <dbReference type="ChEBI" id="CHEBI:456216"/>
        <dbReference type="EC" id="7.5.2.13"/>
    </reaction>
    <physiologicalReaction direction="left-to-right" evidence="12">
        <dbReference type="Rhea" id="RHEA:30008"/>
    </physiologicalReaction>
</comment>
<dbReference type="SUPFAM" id="SSF50331">
    <property type="entry name" value="MOP-like"/>
    <property type="match status" value="1"/>
</dbReference>
<name>L9W1R8_9EURY</name>
<dbReference type="Gene3D" id="3.40.50.300">
    <property type="entry name" value="P-loop containing nucleotide triphosphate hydrolases"/>
    <property type="match status" value="1"/>
</dbReference>
<evidence type="ECO:0000259" key="18">
    <source>
        <dbReference type="PROSITE" id="PS50893"/>
    </source>
</evidence>
<dbReference type="Proteomes" id="UP000011690">
    <property type="component" value="Unassembled WGS sequence"/>
</dbReference>
<evidence type="ECO:0000256" key="15">
    <source>
        <dbReference type="ARBA" id="ARBA00065962"/>
    </source>
</evidence>
<evidence type="ECO:0000256" key="3">
    <source>
        <dbReference type="ARBA" id="ARBA00022505"/>
    </source>
</evidence>
<dbReference type="InterPro" id="IPR027417">
    <property type="entry name" value="P-loop_NTPase"/>
</dbReference>
<dbReference type="InterPro" id="IPR003439">
    <property type="entry name" value="ABC_transporter-like_ATP-bd"/>
</dbReference>
<evidence type="ECO:0000313" key="19">
    <source>
        <dbReference type="EMBL" id="ELY43282.1"/>
    </source>
</evidence>
<dbReference type="SMART" id="SM00382">
    <property type="entry name" value="AAA"/>
    <property type="match status" value="1"/>
</dbReference>
<dbReference type="PANTHER" id="PTHR42781">
    <property type="entry name" value="SPERMIDINE/PUTRESCINE IMPORT ATP-BINDING PROTEIN POTA"/>
    <property type="match status" value="1"/>
</dbReference>
<dbReference type="GO" id="GO:0016887">
    <property type="term" value="F:ATP hydrolysis activity"/>
    <property type="evidence" value="ECO:0007669"/>
    <property type="project" value="InterPro"/>
</dbReference>
<dbReference type="InterPro" id="IPR017871">
    <property type="entry name" value="ABC_transporter-like_CS"/>
</dbReference>
<evidence type="ECO:0000256" key="7">
    <source>
        <dbReference type="ARBA" id="ARBA00038781"/>
    </source>
</evidence>
<comment type="subunit">
    <text evidence="15">The complex is composed of two ATP-binding proteins (XacJ and XacK), two transmembrane proteins (XacH and XacI) and a solute-binding protein (XacG).</text>
</comment>
<keyword evidence="5" id="KW-0067">ATP-binding</keyword>
<dbReference type="EMBL" id="AOHY01000058">
    <property type="protein sequence ID" value="ELY43282.1"/>
    <property type="molecule type" value="Genomic_DNA"/>
</dbReference>
<dbReference type="InterPro" id="IPR008995">
    <property type="entry name" value="Mo/tungstate-bd_C_term_dom"/>
</dbReference>
<evidence type="ECO:0000256" key="5">
    <source>
        <dbReference type="ARBA" id="ARBA00022840"/>
    </source>
</evidence>
<dbReference type="InterPro" id="IPR003593">
    <property type="entry name" value="AAA+_ATPase"/>
</dbReference>
<organism evidence="19 20">
    <name type="scientific">Natronorubrum bangense JCM 10635</name>
    <dbReference type="NCBI Taxonomy" id="1227500"/>
    <lineage>
        <taxon>Archaea</taxon>
        <taxon>Methanobacteriati</taxon>
        <taxon>Methanobacteriota</taxon>
        <taxon>Stenosarchaea group</taxon>
        <taxon>Halobacteria</taxon>
        <taxon>Halobacteriales</taxon>
        <taxon>Natrialbaceae</taxon>
        <taxon>Natronorubrum</taxon>
    </lineage>
</organism>
<keyword evidence="2" id="KW-0813">Transport</keyword>
<evidence type="ECO:0000256" key="16">
    <source>
        <dbReference type="ARBA" id="ARBA00066315"/>
    </source>
</evidence>
<sequence length="402" mass="44425">MTMSDTESSEADASTVEPSLEDSTQEVALDVRGLTKIYPDGTLAVDDIDFSINDGDFCVLIGPSGCGKSTTLHSLVGKIPVTEGEIRLGGEEITDAPTYERDIGLVFQDFQLFPHLTVGENIEYGLQRLQFDADEQEKRVTDIVEMMRLEPLIDRQPEELSAGQKQRVALARSMVLEPKLLLLDEPLGDMDYKLQKHMERELLRLHRELDTTFVYVTHDQTQAMRLADQIVVMNDGKVEQSDSVERVYNEPATAFVSAFVGDSNTFTGELTDVTDDGRYAHIDTPLGTFLATTANLRSEPTALVGEQVPFSVRPQYLEVDDELDNSVDCQVDDVIHQPGSGTQVILEATTADGTAHELQLKSFDRIEPSETVSIGWSADHATLLEQTSVVDGIDLEKDILGE</sequence>
<dbReference type="PANTHER" id="PTHR42781:SF4">
    <property type="entry name" value="SPERMIDINE_PUTRESCINE IMPORT ATP-BINDING PROTEIN POTA"/>
    <property type="match status" value="1"/>
</dbReference>
<evidence type="ECO:0000256" key="8">
    <source>
        <dbReference type="ARBA" id="ARBA00039025"/>
    </source>
</evidence>
<evidence type="ECO:0000256" key="9">
    <source>
        <dbReference type="ARBA" id="ARBA00041133"/>
    </source>
</evidence>
<dbReference type="EC" id="7.5.2.13" evidence="16"/>
<comment type="subcellular location">
    <subcellularLocation>
        <location evidence="1">Cell membrane</location>
        <topology evidence="1">Peripheral membrane protein</topology>
    </subcellularLocation>
</comment>
<dbReference type="GO" id="GO:0043190">
    <property type="term" value="C:ATP-binding cassette (ABC) transporter complex"/>
    <property type="evidence" value="ECO:0007669"/>
    <property type="project" value="InterPro"/>
</dbReference>
<keyword evidence="4" id="KW-0547">Nucleotide-binding</keyword>
<comment type="similarity">
    <text evidence="6">Belongs to the ABC transporter superfamily. Sulfate/tungstate importer (TC 3.A.1.6) family.</text>
</comment>
<evidence type="ECO:0000256" key="6">
    <source>
        <dbReference type="ARBA" id="ARBA00038307"/>
    </source>
</evidence>
<dbReference type="Gene3D" id="2.40.50.100">
    <property type="match status" value="1"/>
</dbReference>
<dbReference type="SUPFAM" id="SSF52540">
    <property type="entry name" value="P-loop containing nucleoside triphosphate hydrolases"/>
    <property type="match status" value="1"/>
</dbReference>
<dbReference type="FunFam" id="3.40.50.300:FF:000042">
    <property type="entry name" value="Maltose/maltodextrin ABC transporter, ATP-binding protein"/>
    <property type="match status" value="1"/>
</dbReference>
<comment type="caution">
    <text evidence="19">The sequence shown here is derived from an EMBL/GenBank/DDBJ whole genome shotgun (WGS) entry which is preliminary data.</text>
</comment>
<reference evidence="19 20" key="1">
    <citation type="journal article" date="2014" name="PLoS Genet.">
        <title>Phylogenetically driven sequencing of extremely halophilic archaea reveals strategies for static and dynamic osmo-response.</title>
        <authorList>
            <person name="Becker E.A."/>
            <person name="Seitzer P.M."/>
            <person name="Tritt A."/>
            <person name="Larsen D."/>
            <person name="Krusor M."/>
            <person name="Yao A.I."/>
            <person name="Wu D."/>
            <person name="Madern D."/>
            <person name="Eisen J.A."/>
            <person name="Darling A.E."/>
            <person name="Facciotti M.T."/>
        </authorList>
    </citation>
    <scope>NUCLEOTIDE SEQUENCE [LARGE SCALE GENOMIC DNA]</scope>
    <source>
        <strain evidence="19 20">JCM 10635</strain>
    </source>
</reference>
<comment type="catalytic activity">
    <reaction evidence="11">
        <text>D-xylose(out) + ATP + H2O = D-xylose(in) + ADP + phosphate + H(+)</text>
        <dbReference type="Rhea" id="RHEA:29899"/>
        <dbReference type="ChEBI" id="CHEBI:15377"/>
        <dbReference type="ChEBI" id="CHEBI:15378"/>
        <dbReference type="ChEBI" id="CHEBI:30616"/>
        <dbReference type="ChEBI" id="CHEBI:43474"/>
        <dbReference type="ChEBI" id="CHEBI:53455"/>
        <dbReference type="ChEBI" id="CHEBI:456216"/>
        <dbReference type="EC" id="7.5.2.13"/>
    </reaction>
    <physiologicalReaction direction="left-to-right" evidence="11">
        <dbReference type="Rhea" id="RHEA:29900"/>
    </physiologicalReaction>
</comment>
<dbReference type="InterPro" id="IPR050093">
    <property type="entry name" value="ABC_SmlMolc_Importer"/>
</dbReference>
<evidence type="ECO:0000256" key="17">
    <source>
        <dbReference type="SAM" id="MobiDB-lite"/>
    </source>
</evidence>